<keyword evidence="3 6" id="KW-0812">Transmembrane</keyword>
<evidence type="ECO:0000313" key="9">
    <source>
        <dbReference type="Proteomes" id="UP000190092"/>
    </source>
</evidence>
<dbReference type="Pfam" id="PF00892">
    <property type="entry name" value="EamA"/>
    <property type="match status" value="2"/>
</dbReference>
<evidence type="ECO:0000256" key="3">
    <source>
        <dbReference type="ARBA" id="ARBA00022692"/>
    </source>
</evidence>
<feature type="transmembrane region" description="Helical" evidence="6">
    <location>
        <begin position="256"/>
        <end position="274"/>
    </location>
</feature>
<feature type="transmembrane region" description="Helical" evidence="6">
    <location>
        <begin position="44"/>
        <end position="62"/>
    </location>
</feature>
<reference evidence="9" key="1">
    <citation type="submission" date="2017-02" db="EMBL/GenBank/DDBJ databases">
        <authorList>
            <person name="Varghese N."/>
            <person name="Submissions S."/>
        </authorList>
    </citation>
    <scope>NUCLEOTIDE SEQUENCE [LARGE SCALE GENOMIC DNA]</scope>
    <source>
        <strain evidence="9">ATCC 27094</strain>
    </source>
</reference>
<feature type="domain" description="EamA" evidence="7">
    <location>
        <begin position="159"/>
        <end position="296"/>
    </location>
</feature>
<feature type="transmembrane region" description="Helical" evidence="6">
    <location>
        <begin position="74"/>
        <end position="94"/>
    </location>
</feature>
<dbReference type="AlphaFoldDB" id="A0A1T4JSK1"/>
<organism evidence="8 9">
    <name type="scientific">Enhydrobacter aerosaccus</name>
    <dbReference type="NCBI Taxonomy" id="225324"/>
    <lineage>
        <taxon>Bacteria</taxon>
        <taxon>Pseudomonadati</taxon>
        <taxon>Pseudomonadota</taxon>
        <taxon>Alphaproteobacteria</taxon>
        <taxon>Hyphomicrobiales</taxon>
        <taxon>Enhydrobacter</taxon>
    </lineage>
</organism>
<keyword evidence="2" id="KW-1003">Cell membrane</keyword>
<accession>A0A1T4JSK1</accession>
<dbReference type="RefSeq" id="WP_085932151.1">
    <property type="nucleotide sequence ID" value="NZ_FUWJ01000001.1"/>
</dbReference>
<sequence>MTSLPPTTGRRASLVLLFAALIWGSMIPVLAALAEHYDKWLLSWLRYVLGMPVLWLAVWMTAPPKTKTRPVRPLQLLSLGAAMTAFSVLYTFGVSRSHPATAAIVLTCGPIWATLLARLMLRTPMPPGFFVTLVLVLTGGVLVVLGTPQAAAGLGFRGGELLLVIAQFCWSWYSIRAQQWLADRGQIALSALTSTVASGLLGLVCIGVWMSIGIEWPTHAPTALDLGMIAWVGVLGVAVAILLWNVGVSMVGVPIASLYSNSAPIFAIGLAAFMGKEPTWLQVAGGAVVLGAIALLQARQIRTGRR</sequence>
<dbReference type="InterPro" id="IPR051258">
    <property type="entry name" value="Diverse_Substrate_Transporter"/>
</dbReference>
<dbReference type="SUPFAM" id="SSF103481">
    <property type="entry name" value="Multidrug resistance efflux transporter EmrE"/>
    <property type="match status" value="2"/>
</dbReference>
<dbReference type="Proteomes" id="UP000190092">
    <property type="component" value="Unassembled WGS sequence"/>
</dbReference>
<keyword evidence="4 6" id="KW-1133">Transmembrane helix</keyword>
<evidence type="ECO:0000256" key="1">
    <source>
        <dbReference type="ARBA" id="ARBA00004651"/>
    </source>
</evidence>
<protein>
    <submittedName>
        <fullName evidence="8">EamA-like transporter family protein</fullName>
    </submittedName>
</protein>
<evidence type="ECO:0000256" key="5">
    <source>
        <dbReference type="ARBA" id="ARBA00023136"/>
    </source>
</evidence>
<evidence type="ECO:0000313" key="8">
    <source>
        <dbReference type="EMBL" id="SJZ33037.1"/>
    </source>
</evidence>
<dbReference type="InterPro" id="IPR000620">
    <property type="entry name" value="EamA_dom"/>
</dbReference>
<evidence type="ECO:0000259" key="7">
    <source>
        <dbReference type="Pfam" id="PF00892"/>
    </source>
</evidence>
<dbReference type="STRING" id="225324.SAMN02745126_00409"/>
<evidence type="ECO:0000256" key="2">
    <source>
        <dbReference type="ARBA" id="ARBA00022475"/>
    </source>
</evidence>
<dbReference type="PANTHER" id="PTHR42920">
    <property type="entry name" value="OS03G0707200 PROTEIN-RELATED"/>
    <property type="match status" value="1"/>
</dbReference>
<gene>
    <name evidence="8" type="ORF">SAMN02745126_00409</name>
</gene>
<evidence type="ECO:0000256" key="6">
    <source>
        <dbReference type="SAM" id="Phobius"/>
    </source>
</evidence>
<feature type="domain" description="EamA" evidence="7">
    <location>
        <begin position="13"/>
        <end position="144"/>
    </location>
</feature>
<dbReference type="EMBL" id="FUWJ01000001">
    <property type="protein sequence ID" value="SJZ33037.1"/>
    <property type="molecule type" value="Genomic_DNA"/>
</dbReference>
<feature type="transmembrane region" description="Helical" evidence="6">
    <location>
        <begin position="226"/>
        <end position="244"/>
    </location>
</feature>
<feature type="transmembrane region" description="Helical" evidence="6">
    <location>
        <begin position="100"/>
        <end position="121"/>
    </location>
</feature>
<proteinExistence type="predicted"/>
<evidence type="ECO:0000256" key="4">
    <source>
        <dbReference type="ARBA" id="ARBA00022989"/>
    </source>
</evidence>
<feature type="transmembrane region" description="Helical" evidence="6">
    <location>
        <begin position="280"/>
        <end position="298"/>
    </location>
</feature>
<dbReference type="InterPro" id="IPR037185">
    <property type="entry name" value="EmrE-like"/>
</dbReference>
<dbReference type="OrthoDB" id="7361469at2"/>
<feature type="transmembrane region" description="Helical" evidence="6">
    <location>
        <begin position="154"/>
        <end position="175"/>
    </location>
</feature>
<feature type="transmembrane region" description="Helical" evidence="6">
    <location>
        <begin position="128"/>
        <end position="148"/>
    </location>
</feature>
<dbReference type="GO" id="GO:0005886">
    <property type="term" value="C:plasma membrane"/>
    <property type="evidence" value="ECO:0007669"/>
    <property type="project" value="UniProtKB-SubCell"/>
</dbReference>
<keyword evidence="5 6" id="KW-0472">Membrane</keyword>
<dbReference type="PANTHER" id="PTHR42920:SF11">
    <property type="entry name" value="INNER MEMBRANE PROTEIN YTFF"/>
    <property type="match status" value="1"/>
</dbReference>
<comment type="subcellular location">
    <subcellularLocation>
        <location evidence="1">Cell membrane</location>
        <topology evidence="1">Multi-pass membrane protein</topology>
    </subcellularLocation>
</comment>
<feature type="transmembrane region" description="Helical" evidence="6">
    <location>
        <begin position="187"/>
        <end position="214"/>
    </location>
</feature>
<name>A0A1T4JSK1_9HYPH</name>
<keyword evidence="9" id="KW-1185">Reference proteome</keyword>